<reference evidence="6" key="1">
    <citation type="submission" date="2022-11" db="UniProtKB">
        <authorList>
            <consortium name="EnsemblMetazoa"/>
        </authorList>
    </citation>
    <scope>IDENTIFICATION</scope>
</reference>
<keyword evidence="1" id="KW-0805">Transcription regulation</keyword>
<dbReference type="PROSITE" id="PS00036">
    <property type="entry name" value="BZIP_BASIC"/>
    <property type="match status" value="1"/>
</dbReference>
<feature type="compositionally biased region" description="Basic and acidic residues" evidence="4">
    <location>
        <begin position="89"/>
        <end position="101"/>
    </location>
</feature>
<dbReference type="EnsemblMetazoa" id="XM_038216807.1">
    <property type="protein sequence ID" value="XP_038072735.1"/>
    <property type="gene ID" value="LOC119741119"/>
</dbReference>
<organism evidence="6 7">
    <name type="scientific">Patiria miniata</name>
    <name type="common">Bat star</name>
    <name type="synonym">Asterina miniata</name>
    <dbReference type="NCBI Taxonomy" id="46514"/>
    <lineage>
        <taxon>Eukaryota</taxon>
        <taxon>Metazoa</taxon>
        <taxon>Echinodermata</taxon>
        <taxon>Eleutherozoa</taxon>
        <taxon>Asterozoa</taxon>
        <taxon>Asteroidea</taxon>
        <taxon>Valvatacea</taxon>
        <taxon>Valvatida</taxon>
        <taxon>Asterinidae</taxon>
        <taxon>Patiria</taxon>
    </lineage>
</organism>
<accession>A0A914BA70</accession>
<name>A0A914BA70_PATMI</name>
<evidence type="ECO:0000256" key="3">
    <source>
        <dbReference type="ARBA" id="ARBA00023163"/>
    </source>
</evidence>
<evidence type="ECO:0000313" key="7">
    <source>
        <dbReference type="Proteomes" id="UP000887568"/>
    </source>
</evidence>
<dbReference type="Proteomes" id="UP000887568">
    <property type="component" value="Unplaced"/>
</dbReference>
<dbReference type="Gene3D" id="1.20.5.170">
    <property type="match status" value="1"/>
</dbReference>
<dbReference type="AlphaFoldDB" id="A0A914BA70"/>
<dbReference type="PANTHER" id="PTHR23351:SF24">
    <property type="entry name" value="ACTIVATING TRANSCRIPTION FACTOR 3-RELATED"/>
    <property type="match status" value="1"/>
</dbReference>
<dbReference type="PANTHER" id="PTHR23351">
    <property type="entry name" value="FOS TRANSCRIPTION FACTOR-RELATED"/>
    <property type="match status" value="1"/>
</dbReference>
<feature type="compositionally biased region" description="Low complexity" evidence="4">
    <location>
        <begin position="192"/>
        <end position="203"/>
    </location>
</feature>
<feature type="region of interest" description="Disordered" evidence="4">
    <location>
        <begin position="152"/>
        <end position="203"/>
    </location>
</feature>
<keyword evidence="2" id="KW-0238">DNA-binding</keyword>
<dbReference type="GO" id="GO:0000981">
    <property type="term" value="F:DNA-binding transcription factor activity, RNA polymerase II-specific"/>
    <property type="evidence" value="ECO:0007669"/>
    <property type="project" value="TreeGrafter"/>
</dbReference>
<dbReference type="Pfam" id="PF07716">
    <property type="entry name" value="bZIP_2"/>
    <property type="match status" value="1"/>
</dbReference>
<evidence type="ECO:0000256" key="1">
    <source>
        <dbReference type="ARBA" id="ARBA00023015"/>
    </source>
</evidence>
<evidence type="ECO:0000259" key="5">
    <source>
        <dbReference type="PROSITE" id="PS50217"/>
    </source>
</evidence>
<keyword evidence="3" id="KW-0804">Transcription</keyword>
<dbReference type="GO" id="GO:0000978">
    <property type="term" value="F:RNA polymerase II cis-regulatory region sequence-specific DNA binding"/>
    <property type="evidence" value="ECO:0007669"/>
    <property type="project" value="TreeGrafter"/>
</dbReference>
<dbReference type="InterPro" id="IPR004827">
    <property type="entry name" value="bZIP"/>
</dbReference>
<protein>
    <recommendedName>
        <fullName evidence="5">BZIP domain-containing protein</fullName>
    </recommendedName>
</protein>
<evidence type="ECO:0000256" key="4">
    <source>
        <dbReference type="SAM" id="MobiDB-lite"/>
    </source>
</evidence>
<dbReference type="RefSeq" id="XP_038072735.1">
    <property type="nucleotide sequence ID" value="XM_038216807.1"/>
</dbReference>
<dbReference type="OMA" id="DDRREIG"/>
<feature type="domain" description="BZIP" evidence="5">
    <location>
        <begin position="90"/>
        <end position="153"/>
    </location>
</feature>
<dbReference type="InterPro" id="IPR046347">
    <property type="entry name" value="bZIP_sf"/>
</dbReference>
<dbReference type="PROSITE" id="PS50217">
    <property type="entry name" value="BZIP"/>
    <property type="match status" value="1"/>
</dbReference>
<keyword evidence="7" id="KW-1185">Reference proteome</keyword>
<dbReference type="GO" id="GO:0005634">
    <property type="term" value="C:nucleus"/>
    <property type="evidence" value="ECO:0007669"/>
    <property type="project" value="TreeGrafter"/>
</dbReference>
<dbReference type="OrthoDB" id="10622890at2759"/>
<sequence>MLSVFALTAARQPTGGYGLKMTEDRRAITGEKAATDREDKIHYTEFGEGDDIQGDTGDDRREIGPLDGQDGGGSEGDEAGSSNTLSPDDEMRIQQRRERNRLAAARCRDRRRQRAAGLVQESDNLEGQNDKLMEDIAQLEKEKRKLEETLRHHLPKCALQRRPPPTQQRHNPPLHQVDDQQQLPSHRHAHQHQPYSQQYQQHQLLQQQQISQVHCHPQPHCQLHQQSHCQPNQRYDSQYQQHQLQSHQQALPLNQRSVEGQPSTYPLVSNQFC</sequence>
<evidence type="ECO:0000256" key="2">
    <source>
        <dbReference type="ARBA" id="ARBA00023125"/>
    </source>
</evidence>
<proteinExistence type="predicted"/>
<dbReference type="PRINTS" id="PR00042">
    <property type="entry name" value="LEUZIPPRFOS"/>
</dbReference>
<dbReference type="SMART" id="SM00338">
    <property type="entry name" value="BRLZ"/>
    <property type="match status" value="1"/>
</dbReference>
<dbReference type="SUPFAM" id="SSF57959">
    <property type="entry name" value="Leucine zipper domain"/>
    <property type="match status" value="1"/>
</dbReference>
<dbReference type="GeneID" id="119741119"/>
<feature type="region of interest" description="Disordered" evidence="4">
    <location>
        <begin position="1"/>
        <end position="126"/>
    </location>
</feature>
<feature type="compositionally biased region" description="Basic and acidic residues" evidence="4">
    <location>
        <begin position="21"/>
        <end position="45"/>
    </location>
</feature>
<dbReference type="InterPro" id="IPR000837">
    <property type="entry name" value="AP-1"/>
</dbReference>
<evidence type="ECO:0000313" key="6">
    <source>
        <dbReference type="EnsemblMetazoa" id="XP_038072735.1"/>
    </source>
</evidence>